<sequence length="79" mass="9143">MQLICNNTAAKHKHFKYSNFGSSNLRIFEFLNNPEPSNFRIFEFSGTLEFPNTNKYSNYIRFSQNSTTKPASKCPPEIS</sequence>
<dbReference type="Proteomes" id="UP000024635">
    <property type="component" value="Unassembled WGS sequence"/>
</dbReference>
<protein>
    <submittedName>
        <fullName evidence="1">Uncharacterized protein</fullName>
    </submittedName>
</protein>
<organism evidence="1 2">
    <name type="scientific">Ancylostoma ceylanicum</name>
    <dbReference type="NCBI Taxonomy" id="53326"/>
    <lineage>
        <taxon>Eukaryota</taxon>
        <taxon>Metazoa</taxon>
        <taxon>Ecdysozoa</taxon>
        <taxon>Nematoda</taxon>
        <taxon>Chromadorea</taxon>
        <taxon>Rhabditida</taxon>
        <taxon>Rhabditina</taxon>
        <taxon>Rhabditomorpha</taxon>
        <taxon>Strongyloidea</taxon>
        <taxon>Ancylostomatidae</taxon>
        <taxon>Ancylostomatinae</taxon>
        <taxon>Ancylostoma</taxon>
    </lineage>
</organism>
<gene>
    <name evidence="1" type="primary">Acey_s0842.g2638</name>
    <name evidence="1" type="ORF">Y032_0842g2638</name>
</gene>
<proteinExistence type="predicted"/>
<dbReference type="AlphaFoldDB" id="A0A016WBC8"/>
<evidence type="ECO:0000313" key="2">
    <source>
        <dbReference type="Proteomes" id="UP000024635"/>
    </source>
</evidence>
<comment type="caution">
    <text evidence="1">The sequence shown here is derived from an EMBL/GenBank/DDBJ whole genome shotgun (WGS) entry which is preliminary data.</text>
</comment>
<name>A0A016WBC8_9BILA</name>
<keyword evidence="2" id="KW-1185">Reference proteome</keyword>
<evidence type="ECO:0000313" key="1">
    <source>
        <dbReference type="EMBL" id="EYC36940.1"/>
    </source>
</evidence>
<dbReference type="EMBL" id="JARK01000442">
    <property type="protein sequence ID" value="EYC36940.1"/>
    <property type="molecule type" value="Genomic_DNA"/>
</dbReference>
<reference evidence="2" key="1">
    <citation type="journal article" date="2015" name="Nat. Genet.">
        <title>The genome and transcriptome of the zoonotic hookworm Ancylostoma ceylanicum identify infection-specific gene families.</title>
        <authorList>
            <person name="Schwarz E.M."/>
            <person name="Hu Y."/>
            <person name="Antoshechkin I."/>
            <person name="Miller M.M."/>
            <person name="Sternberg P.W."/>
            <person name="Aroian R.V."/>
        </authorList>
    </citation>
    <scope>NUCLEOTIDE SEQUENCE</scope>
    <source>
        <strain evidence="2">HY135</strain>
    </source>
</reference>
<accession>A0A016WBC8</accession>